<protein>
    <submittedName>
        <fullName evidence="2">Alpha/beta hydrolase</fullName>
    </submittedName>
</protein>
<dbReference type="InterPro" id="IPR000073">
    <property type="entry name" value="AB_hydrolase_1"/>
</dbReference>
<keyword evidence="2" id="KW-0378">Hydrolase</keyword>
<reference evidence="2 3" key="1">
    <citation type="submission" date="2024-01" db="EMBL/GenBank/DDBJ databases">
        <title>Seven novel Bacillus-like species.</title>
        <authorList>
            <person name="Liu G."/>
        </authorList>
    </citation>
    <scope>NUCLEOTIDE SEQUENCE [LARGE SCALE GENOMIC DNA]</scope>
    <source>
        <strain evidence="2 3">FJAT-51639</strain>
    </source>
</reference>
<gene>
    <name evidence="2" type="ORF">WAZ07_18145</name>
</gene>
<dbReference type="PRINTS" id="PR00111">
    <property type="entry name" value="ABHYDROLASE"/>
</dbReference>
<comment type="caution">
    <text evidence="2">The sequence shown here is derived from an EMBL/GenBank/DDBJ whole genome shotgun (WGS) entry which is preliminary data.</text>
</comment>
<evidence type="ECO:0000313" key="2">
    <source>
        <dbReference type="EMBL" id="MEI4803178.1"/>
    </source>
</evidence>
<organism evidence="2 3">
    <name type="scientific">Bacillus bruguierae</name>
    <dbReference type="NCBI Taxonomy" id="3127667"/>
    <lineage>
        <taxon>Bacteria</taxon>
        <taxon>Bacillati</taxon>
        <taxon>Bacillota</taxon>
        <taxon>Bacilli</taxon>
        <taxon>Bacillales</taxon>
        <taxon>Bacillaceae</taxon>
        <taxon>Bacillus</taxon>
    </lineage>
</organism>
<dbReference type="Gene3D" id="3.40.50.1820">
    <property type="entry name" value="alpha/beta hydrolase"/>
    <property type="match status" value="1"/>
</dbReference>
<sequence length="301" mass="34170">MKDHIITLQDGRKLAYIEYGKTNGLPVMLFHGTPGSRIWALTDDMVAKQLGIRLISIDRPGYGLSDPKQNRTVLNWAEDVNEIADQLKLQTFSIIGVSGGGAYAAACAYKIPERLQSVQMVSSATPFENEEPPASMCRENRIAFFISKRLPLLLKWAYRAQKKQMEKNPEKYMQGMKKGNRHLCKWDQQFIQTDEDIKLTMIHMKEALRNSVDEAVAEHWGFNFQNISIPIHIWHGTADTLSSIEEIKKVASATPHVTTHYIKDAGHFLPDDPHIWESILQTIIHDADETNKSSISFHTSI</sequence>
<dbReference type="EMBL" id="JBAWSX010000012">
    <property type="protein sequence ID" value="MEI4803178.1"/>
    <property type="molecule type" value="Genomic_DNA"/>
</dbReference>
<evidence type="ECO:0000259" key="1">
    <source>
        <dbReference type="Pfam" id="PF00561"/>
    </source>
</evidence>
<dbReference type="RefSeq" id="WP_336473563.1">
    <property type="nucleotide sequence ID" value="NZ_JBAWSX010000012.1"/>
</dbReference>
<evidence type="ECO:0000313" key="3">
    <source>
        <dbReference type="Proteomes" id="UP001372526"/>
    </source>
</evidence>
<dbReference type="InterPro" id="IPR029058">
    <property type="entry name" value="AB_hydrolase_fold"/>
</dbReference>
<dbReference type="Pfam" id="PF00561">
    <property type="entry name" value="Abhydrolase_1"/>
    <property type="match status" value="1"/>
</dbReference>
<name>A0ABU8FKZ9_9BACI</name>
<dbReference type="PANTHER" id="PTHR45763:SF46">
    <property type="entry name" value="AB HYDROLASE-1 DOMAIN-CONTAINING PROTEIN"/>
    <property type="match status" value="1"/>
</dbReference>
<dbReference type="PANTHER" id="PTHR45763">
    <property type="entry name" value="HYDROLASE, ALPHA/BETA FOLD FAMILY PROTEIN, EXPRESSED-RELATED"/>
    <property type="match status" value="1"/>
</dbReference>
<dbReference type="GO" id="GO:0016787">
    <property type="term" value="F:hydrolase activity"/>
    <property type="evidence" value="ECO:0007669"/>
    <property type="project" value="UniProtKB-KW"/>
</dbReference>
<keyword evidence="3" id="KW-1185">Reference proteome</keyword>
<accession>A0ABU8FKZ9</accession>
<dbReference type="Proteomes" id="UP001372526">
    <property type="component" value="Unassembled WGS sequence"/>
</dbReference>
<dbReference type="SUPFAM" id="SSF53474">
    <property type="entry name" value="alpha/beta-Hydrolases"/>
    <property type="match status" value="1"/>
</dbReference>
<feature type="domain" description="AB hydrolase-1" evidence="1">
    <location>
        <begin position="26"/>
        <end position="270"/>
    </location>
</feature>
<proteinExistence type="predicted"/>